<evidence type="ECO:0000313" key="5">
    <source>
        <dbReference type="WBParaSite" id="scaffold5662_cov196.g9820"/>
    </source>
</evidence>
<dbReference type="PRINTS" id="PR00625">
    <property type="entry name" value="JDOMAIN"/>
</dbReference>
<keyword evidence="2" id="KW-0732">Signal</keyword>
<evidence type="ECO:0000256" key="1">
    <source>
        <dbReference type="SAM" id="MobiDB-lite"/>
    </source>
</evidence>
<proteinExistence type="predicted"/>
<feature type="signal peptide" evidence="2">
    <location>
        <begin position="1"/>
        <end position="20"/>
    </location>
</feature>
<feature type="compositionally biased region" description="Polar residues" evidence="1">
    <location>
        <begin position="115"/>
        <end position="132"/>
    </location>
</feature>
<evidence type="ECO:0000313" key="4">
    <source>
        <dbReference type="Proteomes" id="UP000887561"/>
    </source>
</evidence>
<evidence type="ECO:0000259" key="3">
    <source>
        <dbReference type="PROSITE" id="PS50076"/>
    </source>
</evidence>
<dbReference type="WBParaSite" id="scaffold5662_cov196.g9820">
    <property type="protein sequence ID" value="scaffold5662_cov196.g9820"/>
    <property type="gene ID" value="scaffold5662_cov196.g9820"/>
</dbReference>
<sequence>MHLYICSLLLPILLFIVVSTLDHYETLEVRRYAPLDEIKKSYKRLMLEWHPDKHPDKLKANEVSQDITVAYGILSNEVTRKKYDNELRASSGSSTSERTSGSTATPRESSRASDGESTTHGGASNFGRSSTMPGAAPTTPEGAYRTPGGASTSGRSSTSSRGASSTNEGASSTSHGGTSTSSWGAIKYSLKPYKFSNNSVCF</sequence>
<reference evidence="5" key="1">
    <citation type="submission" date="2022-11" db="UniProtKB">
        <authorList>
            <consortium name="WormBaseParasite"/>
        </authorList>
    </citation>
    <scope>IDENTIFICATION</scope>
</reference>
<feature type="chain" id="PRO_5037665565" evidence="2">
    <location>
        <begin position="21"/>
        <end position="202"/>
    </location>
</feature>
<dbReference type="PANTHER" id="PTHR24074">
    <property type="entry name" value="CO-CHAPERONE PROTEIN DJLA"/>
    <property type="match status" value="1"/>
</dbReference>
<protein>
    <submittedName>
        <fullName evidence="5">J domain-containing protein</fullName>
    </submittedName>
</protein>
<dbReference type="SMART" id="SM00271">
    <property type="entry name" value="DnaJ"/>
    <property type="match status" value="1"/>
</dbReference>
<dbReference type="Gene3D" id="1.10.287.110">
    <property type="entry name" value="DnaJ domain"/>
    <property type="match status" value="1"/>
</dbReference>
<dbReference type="InterPro" id="IPR050817">
    <property type="entry name" value="DjlA_DnaK_co-chaperone"/>
</dbReference>
<dbReference type="PROSITE" id="PS50076">
    <property type="entry name" value="DNAJ_2"/>
    <property type="match status" value="1"/>
</dbReference>
<dbReference type="InterPro" id="IPR001623">
    <property type="entry name" value="DnaJ_domain"/>
</dbReference>
<evidence type="ECO:0000256" key="2">
    <source>
        <dbReference type="SAM" id="SignalP"/>
    </source>
</evidence>
<dbReference type="InterPro" id="IPR036869">
    <property type="entry name" value="J_dom_sf"/>
</dbReference>
<dbReference type="CDD" id="cd06257">
    <property type="entry name" value="DnaJ"/>
    <property type="match status" value="1"/>
</dbReference>
<dbReference type="SUPFAM" id="SSF46565">
    <property type="entry name" value="Chaperone J-domain"/>
    <property type="match status" value="1"/>
</dbReference>
<feature type="domain" description="J" evidence="3">
    <location>
        <begin position="22"/>
        <end position="87"/>
    </location>
</feature>
<dbReference type="Proteomes" id="UP000887561">
    <property type="component" value="Unplaced"/>
</dbReference>
<keyword evidence="4" id="KW-1185">Reference proteome</keyword>
<dbReference type="Pfam" id="PF00226">
    <property type="entry name" value="DnaJ"/>
    <property type="match status" value="1"/>
</dbReference>
<feature type="compositionally biased region" description="Low complexity" evidence="1">
    <location>
        <begin position="148"/>
        <end position="182"/>
    </location>
</feature>
<name>A0A915MUH7_MELJA</name>
<dbReference type="AlphaFoldDB" id="A0A915MUH7"/>
<organism evidence="4 5">
    <name type="scientific">Meloidogyne javanica</name>
    <name type="common">Root-knot nematode worm</name>
    <dbReference type="NCBI Taxonomy" id="6303"/>
    <lineage>
        <taxon>Eukaryota</taxon>
        <taxon>Metazoa</taxon>
        <taxon>Ecdysozoa</taxon>
        <taxon>Nematoda</taxon>
        <taxon>Chromadorea</taxon>
        <taxon>Rhabditida</taxon>
        <taxon>Tylenchina</taxon>
        <taxon>Tylenchomorpha</taxon>
        <taxon>Tylenchoidea</taxon>
        <taxon>Meloidogynidae</taxon>
        <taxon>Meloidogyninae</taxon>
        <taxon>Meloidogyne</taxon>
        <taxon>Meloidogyne incognita group</taxon>
    </lineage>
</organism>
<feature type="compositionally biased region" description="Low complexity" evidence="1">
    <location>
        <begin position="88"/>
        <end position="105"/>
    </location>
</feature>
<accession>A0A915MUH7</accession>
<feature type="region of interest" description="Disordered" evidence="1">
    <location>
        <begin position="84"/>
        <end position="183"/>
    </location>
</feature>